<organism evidence="1 2">
    <name type="scientific">Sphingomonas aurea</name>
    <dbReference type="NCBI Taxonomy" id="3063994"/>
    <lineage>
        <taxon>Bacteria</taxon>
        <taxon>Pseudomonadati</taxon>
        <taxon>Pseudomonadota</taxon>
        <taxon>Alphaproteobacteria</taxon>
        <taxon>Sphingomonadales</taxon>
        <taxon>Sphingomonadaceae</taxon>
        <taxon>Sphingomonas</taxon>
    </lineage>
</organism>
<accession>A0ABT9EH12</accession>
<comment type="caution">
    <text evidence="1">The sequence shown here is derived from an EMBL/GenBank/DDBJ whole genome shotgun (WGS) entry which is preliminary data.</text>
</comment>
<protein>
    <submittedName>
        <fullName evidence="1">Uncharacterized protein</fullName>
    </submittedName>
</protein>
<proteinExistence type="predicted"/>
<dbReference type="EMBL" id="JAUUDS010000001">
    <property type="protein sequence ID" value="MDP1026137.1"/>
    <property type="molecule type" value="Genomic_DNA"/>
</dbReference>
<sequence>MEKWSNGAIGARQGTAFDLLAALVASDGSGDHPHVRRMLALRPPARDLADAIHALCAVHGRHPGMIDEAHDHCAQPEACDWLAKAGFGFAAERGALIQLAAAVGPLPSTPGQAESETALAGVRHAVSMLAHSDRGGCATGAAAALVGDWAVIRGVLEASATSAGIDLAPGAWPSPRETAEAITALGASAAVERAMMFGARQLLAQHRGLWDLLEARAAARDRG</sequence>
<dbReference type="Pfam" id="PF22391">
    <property type="entry name" value="DUF6975"/>
    <property type="match status" value="1"/>
</dbReference>
<dbReference type="InterPro" id="IPR054248">
    <property type="entry name" value="DUF6975"/>
</dbReference>
<dbReference type="Proteomes" id="UP001230685">
    <property type="component" value="Unassembled WGS sequence"/>
</dbReference>
<dbReference type="RefSeq" id="WP_305171698.1">
    <property type="nucleotide sequence ID" value="NZ_JAUUDS010000001.1"/>
</dbReference>
<gene>
    <name evidence="1" type="ORF">Q5H91_02845</name>
</gene>
<keyword evidence="2" id="KW-1185">Reference proteome</keyword>
<name>A0ABT9EH12_9SPHN</name>
<evidence type="ECO:0000313" key="1">
    <source>
        <dbReference type="EMBL" id="MDP1026137.1"/>
    </source>
</evidence>
<evidence type="ECO:0000313" key="2">
    <source>
        <dbReference type="Proteomes" id="UP001230685"/>
    </source>
</evidence>
<reference evidence="1 2" key="1">
    <citation type="submission" date="2023-07" db="EMBL/GenBank/DDBJ databases">
        <authorList>
            <person name="Kim M.K."/>
        </authorList>
    </citation>
    <scope>NUCLEOTIDE SEQUENCE [LARGE SCALE GENOMIC DNA]</scope>
    <source>
        <strain evidence="1 2">KR1UV-12</strain>
    </source>
</reference>